<dbReference type="PANTHER" id="PTHR11373:SF41">
    <property type="entry name" value="METAL-DEPENDENT PHOSPHOHYDROLASE"/>
    <property type="match status" value="1"/>
</dbReference>
<dbReference type="PROSITE" id="PS51831">
    <property type="entry name" value="HD"/>
    <property type="match status" value="1"/>
</dbReference>
<comment type="caution">
    <text evidence="2">The sequence shown here is derived from an EMBL/GenBank/DDBJ whole genome shotgun (WGS) entry which is preliminary data.</text>
</comment>
<accession>A0A916NL56</accession>
<dbReference type="InterPro" id="IPR006674">
    <property type="entry name" value="HD_domain"/>
</dbReference>
<dbReference type="InterPro" id="IPR050135">
    <property type="entry name" value="dGTPase-like"/>
</dbReference>
<protein>
    <recommendedName>
        <fullName evidence="1">HD domain-containing protein</fullName>
    </recommendedName>
</protein>
<dbReference type="CDD" id="cd00077">
    <property type="entry name" value="HDc"/>
    <property type="match status" value="1"/>
</dbReference>
<reference evidence="2" key="1">
    <citation type="submission" date="2021-06" db="EMBL/GenBank/DDBJ databases">
        <authorList>
            <person name="Criscuolo A."/>
        </authorList>
    </citation>
    <scope>NUCLEOTIDE SEQUENCE</scope>
    <source>
        <strain evidence="2">CIP111600</strain>
    </source>
</reference>
<feature type="domain" description="HD" evidence="1">
    <location>
        <begin position="50"/>
        <end position="174"/>
    </location>
</feature>
<name>A0A916NL56_9BACL</name>
<evidence type="ECO:0000313" key="3">
    <source>
        <dbReference type="Proteomes" id="UP000693672"/>
    </source>
</evidence>
<dbReference type="AlphaFoldDB" id="A0A916NL56"/>
<evidence type="ECO:0000313" key="2">
    <source>
        <dbReference type="EMBL" id="CAG7648564.1"/>
    </source>
</evidence>
<dbReference type="Proteomes" id="UP000693672">
    <property type="component" value="Unassembled WGS sequence"/>
</dbReference>
<keyword evidence="3" id="KW-1185">Reference proteome</keyword>
<proteinExistence type="predicted"/>
<organism evidence="2 3">
    <name type="scientific">Paenibacillus solanacearum</name>
    <dbReference type="NCBI Taxonomy" id="2048548"/>
    <lineage>
        <taxon>Bacteria</taxon>
        <taxon>Bacillati</taxon>
        <taxon>Bacillota</taxon>
        <taxon>Bacilli</taxon>
        <taxon>Bacillales</taxon>
        <taxon>Paenibacillaceae</taxon>
        <taxon>Paenibacillus</taxon>
    </lineage>
</organism>
<evidence type="ECO:0000259" key="1">
    <source>
        <dbReference type="PROSITE" id="PS51831"/>
    </source>
</evidence>
<dbReference type="GO" id="GO:0008832">
    <property type="term" value="F:dGTPase activity"/>
    <property type="evidence" value="ECO:0007669"/>
    <property type="project" value="TreeGrafter"/>
</dbReference>
<dbReference type="Pfam" id="PF01966">
    <property type="entry name" value="HD"/>
    <property type="match status" value="1"/>
</dbReference>
<gene>
    <name evidence="2" type="ORF">PAESOLCIP111_05626</name>
</gene>
<dbReference type="GO" id="GO:0006203">
    <property type="term" value="P:dGTP catabolic process"/>
    <property type="evidence" value="ECO:0007669"/>
    <property type="project" value="TreeGrafter"/>
</dbReference>
<dbReference type="InterPro" id="IPR003607">
    <property type="entry name" value="HD/PDEase_dom"/>
</dbReference>
<dbReference type="EMBL" id="CAJVAS010000043">
    <property type="protein sequence ID" value="CAG7648564.1"/>
    <property type="molecule type" value="Genomic_DNA"/>
</dbReference>
<sequence>MIFTDPIHKQIKITDHDIYDLTRTAAFQRLQGMKQQGNTYFLSPGSTHNRYSHSLGVYENMRKMTDRLMGNQGAAFIKRQRKIALVSALLHDIGHGPFSHCFETVTGMHHERWTTRIVKECEEIRSILARTPGLTEAVLAVMERTGEHGLIEELLFSQIGADKLDYQLRDLHYSALTEVKMFNLNNLIDALRIHNDRLVIAPDALQEIEQYAAIKRALFERRFSHPDVIGKDVLFKLAFRRAKYLFGNGELPHLPEWLVAWFGGMTWTVEQYMQLNDEVMHRLMGIWAEHDDAVLSKLCTRYLSGIEHSIRWYDVTADTVERELDRFTTDIVWQDDKYGCYKGGICTVVAGSIADVLELSPMIKEYAAFSAKRYLYCIDPL</sequence>
<dbReference type="PANTHER" id="PTHR11373">
    <property type="entry name" value="DEOXYNUCLEOSIDE TRIPHOSPHATE TRIPHOSPHOHYDROLASE"/>
    <property type="match status" value="1"/>
</dbReference>
<dbReference type="RefSeq" id="WP_218095335.1">
    <property type="nucleotide sequence ID" value="NZ_CAJVAS010000043.1"/>
</dbReference>
<dbReference type="SMART" id="SM00471">
    <property type="entry name" value="HDc"/>
    <property type="match status" value="1"/>
</dbReference>